<dbReference type="InterPro" id="IPR036661">
    <property type="entry name" value="Luciferase-like_sf"/>
</dbReference>
<organism evidence="7 8">
    <name type="scientific">Pseudobacteriovorax antillogorgiicola</name>
    <dbReference type="NCBI Taxonomy" id="1513793"/>
    <lineage>
        <taxon>Bacteria</taxon>
        <taxon>Pseudomonadati</taxon>
        <taxon>Bdellovibrionota</taxon>
        <taxon>Oligoflexia</taxon>
        <taxon>Oligoflexales</taxon>
        <taxon>Pseudobacteriovoracaceae</taxon>
        <taxon>Pseudobacteriovorax</taxon>
    </lineage>
</organism>
<evidence type="ECO:0000313" key="8">
    <source>
        <dbReference type="Proteomes" id="UP000192907"/>
    </source>
</evidence>
<keyword evidence="8" id="KW-1185">Reference proteome</keyword>
<evidence type="ECO:0000256" key="5">
    <source>
        <dbReference type="SAM" id="MobiDB-lite"/>
    </source>
</evidence>
<dbReference type="InterPro" id="IPR011251">
    <property type="entry name" value="Luciferase-like_dom"/>
</dbReference>
<evidence type="ECO:0000256" key="2">
    <source>
        <dbReference type="ARBA" id="ARBA00022643"/>
    </source>
</evidence>
<dbReference type="PANTHER" id="PTHR42847">
    <property type="entry name" value="ALKANESULFONATE MONOOXYGENASE"/>
    <property type="match status" value="1"/>
</dbReference>
<dbReference type="AlphaFoldDB" id="A0A1Y6BX72"/>
<keyword evidence="4 7" id="KW-0503">Monooxygenase</keyword>
<keyword evidence="3" id="KW-0560">Oxidoreductase</keyword>
<dbReference type="CDD" id="cd01094">
    <property type="entry name" value="Alkanesulfonate_monoxygenase"/>
    <property type="match status" value="1"/>
</dbReference>
<dbReference type="GO" id="GO:0008726">
    <property type="term" value="F:alkanesulfonate monooxygenase activity"/>
    <property type="evidence" value="ECO:0007669"/>
    <property type="project" value="TreeGrafter"/>
</dbReference>
<evidence type="ECO:0000256" key="4">
    <source>
        <dbReference type="ARBA" id="ARBA00023033"/>
    </source>
</evidence>
<sequence length="342" mass="38427">MKLGIWLPIFGGWLRNRPEEGMSSDFNYSRQVAQKADRLGFSTILVAELNLNDIKGAGEPVLEAWTTISALAAVTDNIRLMAAIRPGYRLPAIVAKMAANIDQISGGRFEINLVSAWWRREMEMYTGSWLDHSSRYSRSSEFIQILQGMWKNGPEGFSLSGDYYQVNEAILSPKPVQVPGIPIFAGGESDAGRNMIAQYCDSYLMHGDEPDHIARNIADMNERRAKFGDKPLSYGMAAYMICRETEEEAERERKSITDVDQSPEARHSYQDFIQQSQLKTKISIEDYSVSNRGLRPGLVGTPEQIIERIKIYESLGLDTLLIQASPMLEELDRIGTAIIPHV</sequence>
<name>A0A1Y6BX72_9BACT</name>
<dbReference type="OrthoDB" id="9814695at2"/>
<feature type="compositionally biased region" description="Basic and acidic residues" evidence="5">
    <location>
        <begin position="250"/>
        <end position="266"/>
    </location>
</feature>
<dbReference type="STRING" id="1513793.SAMN06296036_109131"/>
<evidence type="ECO:0000256" key="3">
    <source>
        <dbReference type="ARBA" id="ARBA00023002"/>
    </source>
</evidence>
<keyword evidence="2" id="KW-0288">FMN</keyword>
<gene>
    <name evidence="7" type="ORF">SAMN06296036_109131</name>
</gene>
<dbReference type="PANTHER" id="PTHR42847:SF4">
    <property type="entry name" value="ALKANESULFONATE MONOOXYGENASE-RELATED"/>
    <property type="match status" value="1"/>
</dbReference>
<dbReference type="Proteomes" id="UP000192907">
    <property type="component" value="Unassembled WGS sequence"/>
</dbReference>
<evidence type="ECO:0000259" key="6">
    <source>
        <dbReference type="Pfam" id="PF00296"/>
    </source>
</evidence>
<dbReference type="Gene3D" id="3.20.20.30">
    <property type="entry name" value="Luciferase-like domain"/>
    <property type="match status" value="1"/>
</dbReference>
<dbReference type="EMBL" id="FWZT01000009">
    <property type="protein sequence ID" value="SMF29790.1"/>
    <property type="molecule type" value="Genomic_DNA"/>
</dbReference>
<evidence type="ECO:0000313" key="7">
    <source>
        <dbReference type="EMBL" id="SMF29790.1"/>
    </source>
</evidence>
<dbReference type="GO" id="GO:0046306">
    <property type="term" value="P:alkanesulfonate catabolic process"/>
    <property type="evidence" value="ECO:0007669"/>
    <property type="project" value="TreeGrafter"/>
</dbReference>
<reference evidence="8" key="1">
    <citation type="submission" date="2017-04" db="EMBL/GenBank/DDBJ databases">
        <authorList>
            <person name="Varghese N."/>
            <person name="Submissions S."/>
        </authorList>
    </citation>
    <scope>NUCLEOTIDE SEQUENCE [LARGE SCALE GENOMIC DNA]</scope>
    <source>
        <strain evidence="8">RKEM611</strain>
    </source>
</reference>
<keyword evidence="1" id="KW-0285">Flavoprotein</keyword>
<dbReference type="RefSeq" id="WP_132319286.1">
    <property type="nucleotide sequence ID" value="NZ_FWZT01000009.1"/>
</dbReference>
<protein>
    <submittedName>
        <fullName evidence="7">FMNH2-dependent dimethyl sulfone monooxygenase</fullName>
    </submittedName>
</protein>
<dbReference type="SUPFAM" id="SSF51679">
    <property type="entry name" value="Bacterial luciferase-like"/>
    <property type="match status" value="1"/>
</dbReference>
<dbReference type="InterPro" id="IPR050172">
    <property type="entry name" value="SsuD_RutA_monooxygenase"/>
</dbReference>
<dbReference type="Pfam" id="PF00296">
    <property type="entry name" value="Bac_luciferase"/>
    <property type="match status" value="1"/>
</dbReference>
<evidence type="ECO:0000256" key="1">
    <source>
        <dbReference type="ARBA" id="ARBA00022630"/>
    </source>
</evidence>
<proteinExistence type="predicted"/>
<feature type="domain" description="Luciferase-like" evidence="6">
    <location>
        <begin position="1"/>
        <end position="318"/>
    </location>
</feature>
<accession>A0A1Y6BX72</accession>
<feature type="region of interest" description="Disordered" evidence="5">
    <location>
        <begin position="247"/>
        <end position="266"/>
    </location>
</feature>